<dbReference type="AlphaFoldDB" id="A0A8C9WJS2"/>
<dbReference type="GeneTree" id="ENSGT01100000263473"/>
<proteinExistence type="predicted"/>
<reference evidence="3" key="2">
    <citation type="submission" date="2025-08" db="UniProtKB">
        <authorList>
            <consortium name="Ensembl"/>
        </authorList>
    </citation>
    <scope>IDENTIFICATION</scope>
</reference>
<dbReference type="Proteomes" id="UP000694397">
    <property type="component" value="Chromosome 11"/>
</dbReference>
<evidence type="ECO:0000313" key="3">
    <source>
        <dbReference type="Ensembl" id="ENSSFOP00015076111.1"/>
    </source>
</evidence>
<evidence type="ECO:0000259" key="2">
    <source>
        <dbReference type="PROSITE" id="PS50041"/>
    </source>
</evidence>
<dbReference type="InterPro" id="IPR016186">
    <property type="entry name" value="C-type_lectin-like/link_sf"/>
</dbReference>
<organism evidence="3 4">
    <name type="scientific">Scleropages formosus</name>
    <name type="common">Asian bonytongue</name>
    <name type="synonym">Osteoglossum formosum</name>
    <dbReference type="NCBI Taxonomy" id="113540"/>
    <lineage>
        <taxon>Eukaryota</taxon>
        <taxon>Metazoa</taxon>
        <taxon>Chordata</taxon>
        <taxon>Craniata</taxon>
        <taxon>Vertebrata</taxon>
        <taxon>Euteleostomi</taxon>
        <taxon>Actinopterygii</taxon>
        <taxon>Neopterygii</taxon>
        <taxon>Teleostei</taxon>
        <taxon>Osteoglossocephala</taxon>
        <taxon>Osteoglossomorpha</taxon>
        <taxon>Osteoglossiformes</taxon>
        <taxon>Osteoglossidae</taxon>
        <taxon>Scleropages</taxon>
    </lineage>
</organism>
<name>A0A8C9WJS2_SCLFO</name>
<evidence type="ECO:0000313" key="4">
    <source>
        <dbReference type="Proteomes" id="UP000694397"/>
    </source>
</evidence>
<sequence>MTEKHNITFTFIHLQQHRYLLSWKHVLFNRTWMEAQRYCRENYTDLVSVRNQTENDLIHNMTRNGTWVWIGLYRDYWQWSDQRNSSFRKPDSYDGNEKCTVASITPTHSGTWDDRQCGENHPFLCYDDGELSLICRTISETIICS</sequence>
<dbReference type="InterPro" id="IPR001304">
    <property type="entry name" value="C-type_lectin-like"/>
</dbReference>
<reference evidence="3" key="3">
    <citation type="submission" date="2025-09" db="UniProtKB">
        <authorList>
            <consortium name="Ensembl"/>
        </authorList>
    </citation>
    <scope>IDENTIFICATION</scope>
</reference>
<dbReference type="OrthoDB" id="441660at2759"/>
<dbReference type="InterPro" id="IPR016187">
    <property type="entry name" value="CTDL_fold"/>
</dbReference>
<dbReference type="PROSITE" id="PS50041">
    <property type="entry name" value="C_TYPE_LECTIN_2"/>
    <property type="match status" value="1"/>
</dbReference>
<dbReference type="Gene3D" id="3.10.100.10">
    <property type="entry name" value="Mannose-Binding Protein A, subunit A"/>
    <property type="match status" value="1"/>
</dbReference>
<keyword evidence="4" id="KW-1185">Reference proteome</keyword>
<dbReference type="PANTHER" id="PTHR45784:SF3">
    <property type="entry name" value="C-TYPE LECTIN DOMAIN FAMILY 4 MEMBER K-LIKE-RELATED"/>
    <property type="match status" value="1"/>
</dbReference>
<dbReference type="Ensembl" id="ENSSFOT00015064556.1">
    <property type="protein sequence ID" value="ENSSFOP00015076111.1"/>
    <property type="gene ID" value="ENSSFOG00015028457.1"/>
</dbReference>
<protein>
    <recommendedName>
        <fullName evidence="2">C-type lectin domain-containing protein</fullName>
    </recommendedName>
</protein>
<dbReference type="SMART" id="SM00034">
    <property type="entry name" value="CLECT"/>
    <property type="match status" value="1"/>
</dbReference>
<keyword evidence="1" id="KW-1015">Disulfide bond</keyword>
<dbReference type="SUPFAM" id="SSF56436">
    <property type="entry name" value="C-type lectin-like"/>
    <property type="match status" value="1"/>
</dbReference>
<dbReference type="PANTHER" id="PTHR45784">
    <property type="entry name" value="C-TYPE LECTIN DOMAIN FAMILY 20 MEMBER A-RELATED"/>
    <property type="match status" value="1"/>
</dbReference>
<accession>A0A8C9WJS2</accession>
<reference evidence="3 4" key="1">
    <citation type="submission" date="2019-04" db="EMBL/GenBank/DDBJ databases">
        <authorList>
            <consortium name="Wellcome Sanger Institute Data Sharing"/>
        </authorList>
    </citation>
    <scope>NUCLEOTIDE SEQUENCE [LARGE SCALE GENOMIC DNA]</scope>
</reference>
<dbReference type="Pfam" id="PF00059">
    <property type="entry name" value="Lectin_C"/>
    <property type="match status" value="1"/>
</dbReference>
<feature type="domain" description="C-type lectin" evidence="2">
    <location>
        <begin position="14"/>
        <end position="126"/>
    </location>
</feature>
<dbReference type="InterPro" id="IPR018378">
    <property type="entry name" value="C-type_lectin_CS"/>
</dbReference>
<dbReference type="PROSITE" id="PS00615">
    <property type="entry name" value="C_TYPE_LECTIN_1"/>
    <property type="match status" value="1"/>
</dbReference>
<evidence type="ECO:0000256" key="1">
    <source>
        <dbReference type="ARBA" id="ARBA00023157"/>
    </source>
</evidence>